<evidence type="ECO:0000256" key="1">
    <source>
        <dbReference type="SAM" id="Phobius"/>
    </source>
</evidence>
<reference evidence="2 3" key="1">
    <citation type="submission" date="2018-11" db="EMBL/GenBank/DDBJ databases">
        <title>Sequencing the genomes of 1000 actinobacteria strains.</title>
        <authorList>
            <person name="Klenk H.-P."/>
        </authorList>
    </citation>
    <scope>NUCLEOTIDE SEQUENCE [LARGE SCALE GENOMIC DNA]</scope>
    <source>
        <strain evidence="2 3">DSM 15700</strain>
    </source>
</reference>
<dbReference type="AlphaFoldDB" id="A0A3N4YQQ7"/>
<keyword evidence="1" id="KW-0812">Transmembrane</keyword>
<organism evidence="2 3">
    <name type="scientific">Myceligenerans xiligouense</name>
    <dbReference type="NCBI Taxonomy" id="253184"/>
    <lineage>
        <taxon>Bacteria</taxon>
        <taxon>Bacillati</taxon>
        <taxon>Actinomycetota</taxon>
        <taxon>Actinomycetes</taxon>
        <taxon>Micrococcales</taxon>
        <taxon>Promicromonosporaceae</taxon>
        <taxon>Myceligenerans</taxon>
    </lineage>
</organism>
<dbReference type="Proteomes" id="UP000280501">
    <property type="component" value="Unassembled WGS sequence"/>
</dbReference>
<dbReference type="RefSeq" id="WP_123815797.1">
    <property type="nucleotide sequence ID" value="NZ_RKQZ01000001.1"/>
</dbReference>
<name>A0A3N4YQQ7_9MICO</name>
<feature type="transmembrane region" description="Helical" evidence="1">
    <location>
        <begin position="35"/>
        <end position="55"/>
    </location>
</feature>
<keyword evidence="1" id="KW-1133">Transmembrane helix</keyword>
<sequence length="83" mass="8424">MNTLTQKVVAAQVALKAHADRLTRRAHDGESGQGTVEYVGAVLLVVAIVGIVIAANEEVGDAIVEQLTEAVKNISGEGGGGEG</sequence>
<evidence type="ECO:0000313" key="2">
    <source>
        <dbReference type="EMBL" id="RPF22943.1"/>
    </source>
</evidence>
<protein>
    <recommendedName>
        <fullName evidence="4">Pilus assembly protein Flp/PilA</fullName>
    </recommendedName>
</protein>
<evidence type="ECO:0000313" key="3">
    <source>
        <dbReference type="Proteomes" id="UP000280501"/>
    </source>
</evidence>
<proteinExistence type="predicted"/>
<evidence type="ECO:0008006" key="4">
    <source>
        <dbReference type="Google" id="ProtNLM"/>
    </source>
</evidence>
<comment type="caution">
    <text evidence="2">The sequence shown here is derived from an EMBL/GenBank/DDBJ whole genome shotgun (WGS) entry which is preliminary data.</text>
</comment>
<dbReference type="EMBL" id="RKQZ01000001">
    <property type="protein sequence ID" value="RPF22943.1"/>
    <property type="molecule type" value="Genomic_DNA"/>
</dbReference>
<keyword evidence="1" id="KW-0472">Membrane</keyword>
<gene>
    <name evidence="2" type="ORF">EDD34_3622</name>
</gene>
<accession>A0A3N4YQQ7</accession>
<keyword evidence="3" id="KW-1185">Reference proteome</keyword>